<gene>
    <name evidence="2" type="ORF">J2S03_002168</name>
</gene>
<comment type="caution">
    <text evidence="2">The sequence shown here is derived from an EMBL/GenBank/DDBJ whole genome shotgun (WGS) entry which is preliminary data.</text>
</comment>
<protein>
    <submittedName>
        <fullName evidence="2">Uncharacterized protein</fullName>
    </submittedName>
</protein>
<keyword evidence="1" id="KW-0472">Membrane</keyword>
<dbReference type="Proteomes" id="UP001232973">
    <property type="component" value="Unassembled WGS sequence"/>
</dbReference>
<feature type="transmembrane region" description="Helical" evidence="1">
    <location>
        <begin position="12"/>
        <end position="32"/>
    </location>
</feature>
<keyword evidence="1" id="KW-0812">Transmembrane</keyword>
<organism evidence="2 3">
    <name type="scientific">Alicyclobacillus cycloheptanicus</name>
    <dbReference type="NCBI Taxonomy" id="1457"/>
    <lineage>
        <taxon>Bacteria</taxon>
        <taxon>Bacillati</taxon>
        <taxon>Bacillota</taxon>
        <taxon>Bacilli</taxon>
        <taxon>Bacillales</taxon>
        <taxon>Alicyclobacillaceae</taxon>
        <taxon>Alicyclobacillus</taxon>
    </lineage>
</organism>
<evidence type="ECO:0000256" key="1">
    <source>
        <dbReference type="SAM" id="Phobius"/>
    </source>
</evidence>
<dbReference type="EMBL" id="JAUSTP010000017">
    <property type="protein sequence ID" value="MDQ0190304.1"/>
    <property type="molecule type" value="Genomic_DNA"/>
</dbReference>
<dbReference type="RefSeq" id="WP_274454690.1">
    <property type="nucleotide sequence ID" value="NZ_CP067097.1"/>
</dbReference>
<accession>A0ABT9XJ13</accession>
<reference evidence="2 3" key="1">
    <citation type="submission" date="2023-07" db="EMBL/GenBank/DDBJ databases">
        <title>Genomic Encyclopedia of Type Strains, Phase IV (KMG-IV): sequencing the most valuable type-strain genomes for metagenomic binning, comparative biology and taxonomic classification.</title>
        <authorList>
            <person name="Goeker M."/>
        </authorList>
    </citation>
    <scope>NUCLEOTIDE SEQUENCE [LARGE SCALE GENOMIC DNA]</scope>
    <source>
        <strain evidence="2 3">DSM 4006</strain>
    </source>
</reference>
<name>A0ABT9XJ13_9BACL</name>
<evidence type="ECO:0000313" key="2">
    <source>
        <dbReference type="EMBL" id="MDQ0190304.1"/>
    </source>
</evidence>
<evidence type="ECO:0000313" key="3">
    <source>
        <dbReference type="Proteomes" id="UP001232973"/>
    </source>
</evidence>
<keyword evidence="3" id="KW-1185">Reference proteome</keyword>
<sequence length="157" mass="17120">MPSSSPAARSRLKTRIGIAIGVLVILALGAWIDIDMKNVAAARAADHQMTFAEYVHNHHLGTLVTIDDGTGLNASAYDLQLSKPVPDGQRTALALELSEVYAKDDHGELLTIDYTDPKTKLDEPIATCTLDPNLENLTVTVHFTNGQQQVVHKHVDW</sequence>
<proteinExistence type="predicted"/>
<keyword evidence="1" id="KW-1133">Transmembrane helix</keyword>